<feature type="compositionally biased region" description="Low complexity" evidence="6">
    <location>
        <begin position="12"/>
        <end position="21"/>
    </location>
</feature>
<evidence type="ECO:0000313" key="9">
    <source>
        <dbReference type="Proteomes" id="UP001145742"/>
    </source>
</evidence>
<protein>
    <submittedName>
        <fullName evidence="8">DNA repair protein complementing XP-G cells-like isoform X1</fullName>
    </submittedName>
</protein>
<feature type="region of interest" description="Disordered" evidence="6">
    <location>
        <begin position="685"/>
        <end position="803"/>
    </location>
</feature>
<keyword evidence="9" id="KW-1185">Reference proteome</keyword>
<dbReference type="InterPro" id="IPR006084">
    <property type="entry name" value="XPG/Rad2"/>
</dbReference>
<comment type="subcellular location">
    <subcellularLocation>
        <location evidence="1">Nucleus</location>
    </subcellularLocation>
</comment>
<dbReference type="SUPFAM" id="SSF47807">
    <property type="entry name" value="5' to 3' exonuclease, C-terminal subdomain"/>
    <property type="match status" value="1"/>
</dbReference>
<evidence type="ECO:0000256" key="2">
    <source>
        <dbReference type="ARBA" id="ARBA00022603"/>
    </source>
</evidence>
<dbReference type="PROSITE" id="PS00842">
    <property type="entry name" value="XPG_2"/>
    <property type="match status" value="1"/>
</dbReference>
<keyword evidence="2" id="KW-0808">Transferase</keyword>
<evidence type="ECO:0000256" key="5">
    <source>
        <dbReference type="ARBA" id="ARBA00023242"/>
    </source>
</evidence>
<dbReference type="PRINTS" id="PR00853">
    <property type="entry name" value="XPGRADSUPER"/>
</dbReference>
<dbReference type="Pfam" id="PF00867">
    <property type="entry name" value="XPG_I"/>
    <property type="match status" value="1"/>
</dbReference>
<dbReference type="PRINTS" id="PR00066">
    <property type="entry name" value="XRODRMPGMNTG"/>
</dbReference>
<dbReference type="InterPro" id="IPR008918">
    <property type="entry name" value="HhH2"/>
</dbReference>
<sequence length="1502" mass="169876">MPTISEDEKENGSGNNGNTENRPGKESPEASLHDPVKPYCMSDGSTASLVSRGDGHYPWGCPVTHTREKFYTICSDYAFLNRVTSICKSPSASVNACLSGSAALNVGNNTPNLLSIQTGASEIIYSEDANLESLPGNLGKLPLAWEIDKSEFNGVNTNLKNKAGNMKKQGTKKKSVDKKSRQYKECPQRSALEDVKERKVLDLRRCLPPITQEEALHILGFQPPFEEIRFGPFTGNTTLMRLLDVDSGDLGSVPSSTTDFQCDFRWADIVTDLNTQNPEYLDIRHLERGLQHRKTKKRRAMELVKGLEHKRYEERLKELVLFSLEKRMLMMLQLCERSNEVLPSITQVRREVDDMYVLPALEEEEKNSSEEEEEKEWQMRVSQKQMLQEQLCENPYSVDIESEDFNKLPPEIKHEILTDIKELTKRRRTLFEAMPEDSNEFSQYQLRGLLKKSNLNRCIENVQKEMNQQHSGEIQTQYENEGGFVKEVESRRVVSEETSHYILIKGIQAKEAIERDLETTAGPSSKMLEFTKLNKISESPANAELVVSDKMQAEKDNSGVAAPPSPRTLLAIQAAMVESSSEEELDTGQLNVDHFVPGEGSVSPRTLRAIQKALSDEDKREEAVTVRTDGVLPERSEVKDFLLSSSDEEEQIPEVKEGKNIPTAAICSSIQVTMHDAEFEQKSRELEKNHITPKDTGISTAENCSFNDNIKKGKEDVNKEENGSKNHIAPKDTSISRAENYSYIDNTRKDTEDENKEEDDSENHISPKDAGISRVENYSGIDSARKGKDLDKENGSKMDLKSLGDKDMNFCVQKPSSSSVQTSIGTLIHAETTDLSKNEENLKVSENTEEVISQTEENISEVQKDIRFSPEAGGPEEEREGISQSEDSDSDGSFVEVDTKVSNEAEFPTRYDEKLGDDIALPEAETDRPDVVTQDLLKESEMQLGNTQNVEREADGKDSVDEWQDISLEELEELERNLSTEQSMLQSQKEQQERVAASVTGQMFLESQELLRLFGIPYVEAPMEAEAQCAILDLTDQTSGTITDDSDVWLFGARHVYKNFFSQNKYVEYYQYIDLQNELGLDRSKLINLAYLLGSDYTEGIPNVGFVTAMEILNEFPGHGLEPLLKFASLTFYTFCKDHFGWTTTKVDGILLPVMKQLNMQQTQLRIDSFFRLEQHEKLAIKSQRLRRAVTCLKRKEKEADDEIQDATPVTGMELKQHEKAHGEAFGVATFLTISHISQLPHEKGDMIAWMGVGNLLSGPLLKDKFQKPRIIGEKEDEQIVAEIMRRRFFPDLVTHKTWEGFHFAGHEIRITEATDCYGAVVWPSALVLCYFLETNSKQYNLVDKTVIEIGAGTGLVSIVASLLGALVTATDLPELLGNLQHNVLQNTKLKSKHQPCVKELSWGVDLEKNFPRSSCHFDYIMAADVVYYHPFLDELLLTFDHLCKNDTVILWAMKFRLEKENRFVDRFQTLFDLEMISNFPSLNIALYKAMRKGMMKASLPN</sequence>
<accession>A0ABQ9CW06</accession>
<feature type="compositionally biased region" description="Polar residues" evidence="6">
    <location>
        <begin position="697"/>
        <end position="708"/>
    </location>
</feature>
<keyword evidence="4" id="KW-0540">Nuclease</keyword>
<evidence type="ECO:0000256" key="4">
    <source>
        <dbReference type="ARBA" id="ARBA00022759"/>
    </source>
</evidence>
<evidence type="ECO:0000256" key="3">
    <source>
        <dbReference type="ARBA" id="ARBA00022691"/>
    </source>
</evidence>
<dbReference type="SUPFAM" id="SSF88723">
    <property type="entry name" value="PIN domain-like"/>
    <property type="match status" value="1"/>
</dbReference>
<feature type="compositionally biased region" description="Basic and acidic residues" evidence="6">
    <location>
        <begin position="22"/>
        <end position="36"/>
    </location>
</feature>
<dbReference type="EMBL" id="WHWB01034603">
    <property type="protein sequence ID" value="KAJ7407379.1"/>
    <property type="molecule type" value="Genomic_DNA"/>
</dbReference>
<feature type="region of interest" description="Disordered" evidence="6">
    <location>
        <begin position="831"/>
        <end position="905"/>
    </location>
</feature>
<dbReference type="InterPro" id="IPR001044">
    <property type="entry name" value="XPG/Rad2_eukaryotes"/>
</dbReference>
<feature type="compositionally biased region" description="Basic and acidic residues" evidence="6">
    <location>
        <begin position="831"/>
        <end position="843"/>
    </location>
</feature>
<feature type="compositionally biased region" description="Polar residues" evidence="6">
    <location>
        <begin position="850"/>
        <end position="861"/>
    </location>
</feature>
<dbReference type="Pfam" id="PF10294">
    <property type="entry name" value="Methyltransf_16"/>
    <property type="match status" value="1"/>
</dbReference>
<dbReference type="PANTHER" id="PTHR16171:SF11">
    <property type="entry name" value="DNA EXCISION REPAIR PROTEIN ERCC-5"/>
    <property type="match status" value="1"/>
</dbReference>
<dbReference type="SMART" id="SM00279">
    <property type="entry name" value="HhH2"/>
    <property type="match status" value="1"/>
</dbReference>
<dbReference type="PANTHER" id="PTHR16171">
    <property type="entry name" value="DNA REPAIR PROTEIN COMPLEMENTING XP-G CELLS-RELATED"/>
    <property type="match status" value="1"/>
</dbReference>
<evidence type="ECO:0000256" key="1">
    <source>
        <dbReference type="ARBA" id="ARBA00004123"/>
    </source>
</evidence>
<feature type="domain" description="XPG-I" evidence="7">
    <location>
        <begin position="1012"/>
        <end position="1081"/>
    </location>
</feature>
<keyword evidence="4" id="KW-0378">Hydrolase</keyword>
<organism evidence="8 9">
    <name type="scientific">Willisornis vidua</name>
    <name type="common">Xingu scale-backed antbird</name>
    <dbReference type="NCBI Taxonomy" id="1566151"/>
    <lineage>
        <taxon>Eukaryota</taxon>
        <taxon>Metazoa</taxon>
        <taxon>Chordata</taxon>
        <taxon>Craniata</taxon>
        <taxon>Vertebrata</taxon>
        <taxon>Euteleostomi</taxon>
        <taxon>Archelosauria</taxon>
        <taxon>Archosauria</taxon>
        <taxon>Dinosauria</taxon>
        <taxon>Saurischia</taxon>
        <taxon>Theropoda</taxon>
        <taxon>Coelurosauria</taxon>
        <taxon>Aves</taxon>
        <taxon>Neognathae</taxon>
        <taxon>Neoaves</taxon>
        <taxon>Telluraves</taxon>
        <taxon>Australaves</taxon>
        <taxon>Passeriformes</taxon>
        <taxon>Thamnophilidae</taxon>
        <taxon>Willisornis</taxon>
    </lineage>
</organism>
<dbReference type="InterPro" id="IPR019974">
    <property type="entry name" value="XPG_CS"/>
</dbReference>
<dbReference type="InterPro" id="IPR019410">
    <property type="entry name" value="Methyltransf_16"/>
</dbReference>
<evidence type="ECO:0000259" key="7">
    <source>
        <dbReference type="SMART" id="SM00484"/>
    </source>
</evidence>
<dbReference type="Gene3D" id="3.40.50.1010">
    <property type="entry name" value="5'-nuclease"/>
    <property type="match status" value="1"/>
</dbReference>
<evidence type="ECO:0000256" key="6">
    <source>
        <dbReference type="SAM" id="MobiDB-lite"/>
    </source>
</evidence>
<feature type="compositionally biased region" description="Basic and acidic residues" evidence="6">
    <location>
        <begin position="783"/>
        <end position="803"/>
    </location>
</feature>
<dbReference type="InterPro" id="IPR036279">
    <property type="entry name" value="5-3_exonuclease_C_sf"/>
</dbReference>
<dbReference type="Gene3D" id="1.10.150.20">
    <property type="entry name" value="5' to 3' exonuclease, C-terminal subdomain"/>
    <property type="match status" value="1"/>
</dbReference>
<dbReference type="InterPro" id="IPR029063">
    <property type="entry name" value="SAM-dependent_MTases_sf"/>
</dbReference>
<dbReference type="CDD" id="cd09868">
    <property type="entry name" value="PIN_XPG_RAD2"/>
    <property type="match status" value="1"/>
</dbReference>
<keyword evidence="4" id="KW-0255">Endonuclease</keyword>
<gene>
    <name evidence="8" type="ORF">WISP_127035</name>
</gene>
<feature type="compositionally biased region" description="Acidic residues" evidence="6">
    <location>
        <begin position="752"/>
        <end position="761"/>
    </location>
</feature>
<dbReference type="Gene3D" id="3.40.50.150">
    <property type="entry name" value="Vaccinia Virus protein VP39"/>
    <property type="match status" value="1"/>
</dbReference>
<reference evidence="8" key="1">
    <citation type="submission" date="2019-10" db="EMBL/GenBank/DDBJ databases">
        <authorList>
            <person name="Soares A.E.R."/>
            <person name="Aleixo A."/>
            <person name="Schneider P."/>
            <person name="Miyaki C.Y."/>
            <person name="Schneider M.P."/>
            <person name="Mello C."/>
            <person name="Vasconcelos A.T.R."/>
        </authorList>
    </citation>
    <scope>NUCLEOTIDE SEQUENCE</scope>
    <source>
        <tissue evidence="8">Muscle</tissue>
    </source>
</reference>
<dbReference type="Proteomes" id="UP001145742">
    <property type="component" value="Unassembled WGS sequence"/>
</dbReference>
<name>A0ABQ9CW06_9PASS</name>
<feature type="compositionally biased region" description="Basic and acidic residues" evidence="6">
    <location>
        <begin position="709"/>
        <end position="724"/>
    </location>
</feature>
<keyword evidence="2" id="KW-0489">Methyltransferase</keyword>
<evidence type="ECO:0000313" key="8">
    <source>
        <dbReference type="EMBL" id="KAJ7407379.1"/>
    </source>
</evidence>
<feature type="compositionally biased region" description="Polar residues" evidence="6">
    <location>
        <begin position="733"/>
        <end position="745"/>
    </location>
</feature>
<keyword evidence="5" id="KW-0539">Nucleus</keyword>
<dbReference type="SMART" id="SM00484">
    <property type="entry name" value="XPGI"/>
    <property type="match status" value="1"/>
</dbReference>
<dbReference type="InterPro" id="IPR029060">
    <property type="entry name" value="PIN-like_dom_sf"/>
</dbReference>
<proteinExistence type="predicted"/>
<feature type="region of interest" description="Disordered" evidence="6">
    <location>
        <begin position="158"/>
        <end position="182"/>
    </location>
</feature>
<feature type="region of interest" description="Disordered" evidence="6">
    <location>
        <begin position="1"/>
        <end position="37"/>
    </location>
</feature>
<comment type="caution">
    <text evidence="8">The sequence shown here is derived from an EMBL/GenBank/DDBJ whole genome shotgun (WGS) entry which is preliminary data.</text>
</comment>
<dbReference type="SUPFAM" id="SSF53335">
    <property type="entry name" value="S-adenosyl-L-methionine-dependent methyltransferases"/>
    <property type="match status" value="1"/>
</dbReference>
<dbReference type="InterPro" id="IPR006086">
    <property type="entry name" value="XPG-I_dom"/>
</dbReference>
<keyword evidence="3" id="KW-0949">S-adenosyl-L-methionine</keyword>